<evidence type="ECO:0000313" key="3">
    <source>
        <dbReference type="Proteomes" id="UP001107558"/>
    </source>
</evidence>
<keyword evidence="1" id="KW-0175">Coiled coil</keyword>
<protein>
    <recommendedName>
        <fullName evidence="4">Coiled-coil domain-containing protein 13</fullName>
    </recommendedName>
</protein>
<dbReference type="OrthoDB" id="10070368at2759"/>
<proteinExistence type="predicted"/>
<dbReference type="GO" id="GO:0031122">
    <property type="term" value="P:cytoplasmic microtubule organization"/>
    <property type="evidence" value="ECO:0007669"/>
    <property type="project" value="TreeGrafter"/>
</dbReference>
<comment type="caution">
    <text evidence="2">The sequence shown here is derived from an EMBL/GenBank/DDBJ whole genome shotgun (WGS) entry which is preliminary data.</text>
</comment>
<dbReference type="EMBL" id="JADBJN010000001">
    <property type="protein sequence ID" value="KAG5682675.1"/>
    <property type="molecule type" value="Genomic_DNA"/>
</dbReference>
<evidence type="ECO:0000256" key="1">
    <source>
        <dbReference type="SAM" id="Coils"/>
    </source>
</evidence>
<accession>A0A9J6CM10</accession>
<evidence type="ECO:0000313" key="2">
    <source>
        <dbReference type="EMBL" id="KAG5682675.1"/>
    </source>
</evidence>
<dbReference type="Proteomes" id="UP001107558">
    <property type="component" value="Chromosome 1"/>
</dbReference>
<dbReference type="PANTHER" id="PTHR31935:SF1">
    <property type="entry name" value="COILED-COIL DOMAIN-CONTAINING PROTEIN 13"/>
    <property type="match status" value="1"/>
</dbReference>
<feature type="coiled-coil region" evidence="1">
    <location>
        <begin position="225"/>
        <end position="300"/>
    </location>
</feature>
<evidence type="ECO:0008006" key="4">
    <source>
        <dbReference type="Google" id="ProtNLM"/>
    </source>
</evidence>
<gene>
    <name evidence="2" type="ORF">PVAND_012012</name>
</gene>
<dbReference type="AlphaFoldDB" id="A0A9J6CM10"/>
<keyword evidence="3" id="KW-1185">Reference proteome</keyword>
<feature type="coiled-coil region" evidence="1">
    <location>
        <begin position="525"/>
        <end position="552"/>
    </location>
</feature>
<dbReference type="PANTHER" id="PTHR31935">
    <property type="entry name" value="COILED-COIL DOMAIN-CONTAINING PROTEIN 13"/>
    <property type="match status" value="1"/>
</dbReference>
<feature type="coiled-coil region" evidence="1">
    <location>
        <begin position="340"/>
        <end position="481"/>
    </location>
</feature>
<feature type="coiled-coil region" evidence="1">
    <location>
        <begin position="44"/>
        <end position="189"/>
    </location>
</feature>
<sequence>MYRSKYITKRNHKKMSEFSYLPHPEDPSLVTVNSKHSNLTGDVHVKLNSKLQKLTQRNAKLHEKLAQKENEIAELKEKNEKINSTLNLISFECTPEQTQKIADLSKTNRQLSSQVIKARNKTRELETKVNTLEKILEEKEKLERECEKQEEEEKESKDPSELQTIANSLEKTRKKLLEVTNQNVQLKTELKMAHKCLQQEIGVENINLPQLLNSTSNWRGRADQISMLQRKIAEYKEKLEGTDNESSLDSSRTSLCHLDSIRRSEIEMLTKELEDCRTELENVKQKVVGLKARNKTLLDEGNNYKLKTLELMEKSKNDDDYIKCLNEKISMAKFECEQKLNEFRKEAAHVSQMKEEARVEVQKSQIQLQNMAEILNDKNNEIENLKLVNKELEDKLREISGDFLFSCRDMSKKKFVELVQGLEEEKASLTKLVQNFNDRLNQQISIQNEQHDIITKQKVKISRLEAKIKEFENEKEKMLKKHQRNIRINEYTRSMCGLSQSTGKSSEKALSEIDRLKFSSIISRLEFATEKIAFLEKKMKLLNEDRNEDIQKFAEIIGRSKEFFHELYRNNDDESVNDTSFTDSAIATRTCPPANTPTD</sequence>
<dbReference type="GO" id="GO:1905515">
    <property type="term" value="P:non-motile cilium assembly"/>
    <property type="evidence" value="ECO:0007669"/>
    <property type="project" value="TreeGrafter"/>
</dbReference>
<dbReference type="InterPro" id="IPR038929">
    <property type="entry name" value="CCDC13"/>
</dbReference>
<name>A0A9J6CM10_POLVA</name>
<dbReference type="GO" id="GO:0034451">
    <property type="term" value="C:centriolar satellite"/>
    <property type="evidence" value="ECO:0007669"/>
    <property type="project" value="TreeGrafter"/>
</dbReference>
<reference evidence="2" key="1">
    <citation type="submission" date="2021-03" db="EMBL/GenBank/DDBJ databases">
        <title>Chromosome level genome of the anhydrobiotic midge Polypedilum vanderplanki.</title>
        <authorList>
            <person name="Yoshida Y."/>
            <person name="Kikawada T."/>
            <person name="Gusev O."/>
        </authorList>
    </citation>
    <scope>NUCLEOTIDE SEQUENCE</scope>
    <source>
        <strain evidence="2">NIAS01</strain>
        <tissue evidence="2">Whole body or cell culture</tissue>
    </source>
</reference>
<organism evidence="2 3">
    <name type="scientific">Polypedilum vanderplanki</name>
    <name type="common">Sleeping chironomid midge</name>
    <dbReference type="NCBI Taxonomy" id="319348"/>
    <lineage>
        <taxon>Eukaryota</taxon>
        <taxon>Metazoa</taxon>
        <taxon>Ecdysozoa</taxon>
        <taxon>Arthropoda</taxon>
        <taxon>Hexapoda</taxon>
        <taxon>Insecta</taxon>
        <taxon>Pterygota</taxon>
        <taxon>Neoptera</taxon>
        <taxon>Endopterygota</taxon>
        <taxon>Diptera</taxon>
        <taxon>Nematocera</taxon>
        <taxon>Chironomoidea</taxon>
        <taxon>Chironomidae</taxon>
        <taxon>Chironominae</taxon>
        <taxon>Polypedilum</taxon>
        <taxon>Polypedilum</taxon>
    </lineage>
</organism>